<dbReference type="UniPathway" id="UPA00219"/>
<dbReference type="GO" id="GO:0016740">
    <property type="term" value="F:transferase activity"/>
    <property type="evidence" value="ECO:0007669"/>
    <property type="project" value="UniProtKB-KW"/>
</dbReference>
<evidence type="ECO:0000259" key="6">
    <source>
        <dbReference type="PROSITE" id="PS52029"/>
    </source>
</evidence>
<feature type="domain" description="L,D-TPase catalytic" evidence="6">
    <location>
        <begin position="73"/>
        <end position="203"/>
    </location>
</feature>
<keyword evidence="3" id="KW-0133">Cell shape</keyword>
<reference evidence="7" key="1">
    <citation type="submission" date="2016-10" db="EMBL/GenBank/DDBJ databases">
        <authorList>
            <person name="de Groot N.N."/>
        </authorList>
    </citation>
    <scope>NUCLEOTIDE SEQUENCE</scope>
</reference>
<evidence type="ECO:0000256" key="2">
    <source>
        <dbReference type="ARBA" id="ARBA00022679"/>
    </source>
</evidence>
<dbReference type="EMBL" id="FPHC01000067">
    <property type="protein sequence ID" value="SFV63049.1"/>
    <property type="molecule type" value="Genomic_DNA"/>
</dbReference>
<gene>
    <name evidence="7" type="ORF">MNB_SV-6-551</name>
</gene>
<keyword evidence="4" id="KW-0573">Peptidoglycan synthesis</keyword>
<protein>
    <submittedName>
        <fullName evidence="7">Probable exported protein STY0357</fullName>
    </submittedName>
</protein>
<sequence length="257" mass="29989">MRYIFTFMVFALALLILFDKDFIGSKNLQLDRVVERVADLTYKAVEKYAKPELKQPTMQESLSKLGADIGDHIFIRIFKLTAELEVWIKVGKRYRLLHNYEICMQSGYLGPKLKEGDFQGPEGFYYTSKARLNPNSKYHLSFNIGYPNAYDRAYGRTGSALMIHGGCLSVGCFAMTDEKIEEIYELVEEALKGGQSIVRIHIFPFRMTDENMQKYRENKWYDFWLNLKDGYDYFEKHGVPPNVEVVDKKYTFSKGEY</sequence>
<dbReference type="PANTHER" id="PTHR36699:SF1">
    <property type="entry name" value="L,D-TRANSPEPTIDASE YAFK-RELATED"/>
    <property type="match status" value="1"/>
</dbReference>
<dbReference type="Pfam" id="PF03734">
    <property type="entry name" value="YkuD"/>
    <property type="match status" value="1"/>
</dbReference>
<comment type="pathway">
    <text evidence="1">Cell wall biogenesis; peptidoglycan biosynthesis.</text>
</comment>
<dbReference type="SUPFAM" id="SSF141523">
    <property type="entry name" value="L,D-transpeptidase catalytic domain-like"/>
    <property type="match status" value="1"/>
</dbReference>
<dbReference type="InterPro" id="IPR038063">
    <property type="entry name" value="Transpep_catalytic_dom"/>
</dbReference>
<evidence type="ECO:0000256" key="3">
    <source>
        <dbReference type="ARBA" id="ARBA00022960"/>
    </source>
</evidence>
<dbReference type="GO" id="GO:0071555">
    <property type="term" value="P:cell wall organization"/>
    <property type="evidence" value="ECO:0007669"/>
    <property type="project" value="UniProtKB-KW"/>
</dbReference>
<accession>A0A1W1CBB7</accession>
<dbReference type="PANTHER" id="PTHR36699">
    <property type="entry name" value="LD-TRANSPEPTIDASE"/>
    <property type="match status" value="1"/>
</dbReference>
<evidence type="ECO:0000256" key="5">
    <source>
        <dbReference type="ARBA" id="ARBA00023316"/>
    </source>
</evidence>
<keyword evidence="5" id="KW-0961">Cell wall biogenesis/degradation</keyword>
<keyword evidence="2" id="KW-0808">Transferase</keyword>
<dbReference type="GO" id="GO:0009252">
    <property type="term" value="P:peptidoglycan biosynthetic process"/>
    <property type="evidence" value="ECO:0007669"/>
    <property type="project" value="UniProtKB-UniPathway"/>
</dbReference>
<evidence type="ECO:0000313" key="7">
    <source>
        <dbReference type="EMBL" id="SFV63049.1"/>
    </source>
</evidence>
<dbReference type="CDD" id="cd16913">
    <property type="entry name" value="YkuD_like"/>
    <property type="match status" value="1"/>
</dbReference>
<evidence type="ECO:0000256" key="4">
    <source>
        <dbReference type="ARBA" id="ARBA00022984"/>
    </source>
</evidence>
<proteinExistence type="predicted"/>
<organism evidence="7">
    <name type="scientific">hydrothermal vent metagenome</name>
    <dbReference type="NCBI Taxonomy" id="652676"/>
    <lineage>
        <taxon>unclassified sequences</taxon>
        <taxon>metagenomes</taxon>
        <taxon>ecological metagenomes</taxon>
    </lineage>
</organism>
<dbReference type="AlphaFoldDB" id="A0A1W1CBB7"/>
<dbReference type="PROSITE" id="PS52029">
    <property type="entry name" value="LD_TPASE"/>
    <property type="match status" value="1"/>
</dbReference>
<dbReference type="InterPro" id="IPR005490">
    <property type="entry name" value="LD_TPept_cat_dom"/>
</dbReference>
<name>A0A1W1CBB7_9ZZZZ</name>
<dbReference type="GO" id="GO:0008360">
    <property type="term" value="P:regulation of cell shape"/>
    <property type="evidence" value="ECO:0007669"/>
    <property type="project" value="UniProtKB-KW"/>
</dbReference>
<evidence type="ECO:0000256" key="1">
    <source>
        <dbReference type="ARBA" id="ARBA00004752"/>
    </source>
</evidence>